<proteinExistence type="predicted"/>
<dbReference type="Proteomes" id="UP001163156">
    <property type="component" value="Chromosome"/>
</dbReference>
<dbReference type="RefSeq" id="WP_264809342.1">
    <property type="nucleotide sequence ID" value="NZ_CP110226.1"/>
</dbReference>
<evidence type="ECO:0000313" key="2">
    <source>
        <dbReference type="Proteomes" id="UP001163156"/>
    </source>
</evidence>
<gene>
    <name evidence="1" type="ORF">OM944_19475</name>
</gene>
<reference evidence="1" key="1">
    <citation type="submission" date="2022-10" db="EMBL/GenBank/DDBJ databases">
        <title>Algoriphagus sp. a novel bacteria isolate from halophytes salicornia europaea.</title>
        <authorList>
            <person name="Peng Y."/>
            <person name="Jiang L."/>
            <person name="Lee J."/>
        </authorList>
    </citation>
    <scope>NUCLEOTIDE SEQUENCE</scope>
    <source>
        <strain evidence="1">TR-M5</strain>
    </source>
</reference>
<dbReference type="EMBL" id="CP110226">
    <property type="protein sequence ID" value="UZD22817.1"/>
    <property type="molecule type" value="Genomic_DNA"/>
</dbReference>
<keyword evidence="2" id="KW-1185">Reference proteome</keyword>
<protein>
    <submittedName>
        <fullName evidence="1">Uncharacterized protein</fullName>
    </submittedName>
</protein>
<name>A0ABY6MGA2_9BACT</name>
<sequence>MTYLSPNWITEGHIDFEYKKYQVLAYLQRSSKDFDQVKLYPTLGELIAHHRRLHELKSGKSELKDLFPKRLDELDWQTGKLSFQSSVNDDEIMQELARITEFALPRFGEKINDGKSIYDFVERQMEFEPIGLMPMYKQEGYLLLSRDKDKNVLAYRYASSLLHQAGEQFRSLTMRFIGAFQRSLVLTMEKIKMELVKEYKDLPNPATWRIHSQSEFPIEETILPIGKRLLLKSVAA</sequence>
<evidence type="ECO:0000313" key="1">
    <source>
        <dbReference type="EMBL" id="UZD22817.1"/>
    </source>
</evidence>
<accession>A0ABY6MGA2</accession>
<organism evidence="1 2">
    <name type="scientific">Algoriphagus halophytocola</name>
    <dbReference type="NCBI Taxonomy" id="2991499"/>
    <lineage>
        <taxon>Bacteria</taxon>
        <taxon>Pseudomonadati</taxon>
        <taxon>Bacteroidota</taxon>
        <taxon>Cytophagia</taxon>
        <taxon>Cytophagales</taxon>
        <taxon>Cyclobacteriaceae</taxon>
        <taxon>Algoriphagus</taxon>
    </lineage>
</organism>